<reference evidence="2" key="1">
    <citation type="journal article" date="2024" name="Front. Bioeng. Biotechnol.">
        <title>Genome-scale model development and genomic sequencing of the oleaginous clade Lipomyces.</title>
        <authorList>
            <person name="Czajka J.J."/>
            <person name="Han Y."/>
            <person name="Kim J."/>
            <person name="Mondo S.J."/>
            <person name="Hofstad B.A."/>
            <person name="Robles A."/>
            <person name="Haridas S."/>
            <person name="Riley R."/>
            <person name="LaButti K."/>
            <person name="Pangilinan J."/>
            <person name="Andreopoulos W."/>
            <person name="Lipzen A."/>
            <person name="Yan J."/>
            <person name="Wang M."/>
            <person name="Ng V."/>
            <person name="Grigoriev I.V."/>
            <person name="Spatafora J.W."/>
            <person name="Magnuson J.K."/>
            <person name="Baker S.E."/>
            <person name="Pomraning K.R."/>
        </authorList>
    </citation>
    <scope>NUCLEOTIDE SEQUENCE [LARGE SCALE GENOMIC DNA]</scope>
    <source>
        <strain evidence="2">CBS 10300</strain>
    </source>
</reference>
<dbReference type="Proteomes" id="UP001489719">
    <property type="component" value="Unassembled WGS sequence"/>
</dbReference>
<comment type="caution">
    <text evidence="1">The sequence shown here is derived from an EMBL/GenBank/DDBJ whole genome shotgun (WGS) entry which is preliminary data.</text>
</comment>
<protein>
    <submittedName>
        <fullName evidence="1">Uncharacterized protein</fullName>
    </submittedName>
</protein>
<accession>A0ACC3TWH3</accession>
<gene>
    <name evidence="1" type="ORF">V1517DRAFT_335669</name>
</gene>
<sequence>MESATILRDLLRDTSVPVTSTSSTSSASSSTSSTNLTSVTLGGIAMPDLIRADTATLSSHSQLQERQSMYLPRYESDQVSGPSQSPTHRHSHPQTSQPINQQSAGRQGPALRRAQSRYFEGFNNSQIQAQNGPADVGSLSNGLSGLNITNGPLPSHSQLHHQMSQQFDSFDGGAGSAFQDPRSDGMRHDSNTMSRGYHQLYHQTSSEYVWKSMNQASRPRSWFESISTFPQQQEYLPQPRMPFLNTNPYSTSPSSNGYSPSKSETVISDTSKPVYSSSPQNRLQSRISQMSFSSTSSQQGPQPSQSQQQEQEDDLIPTAIVIKNIPFAVKKEQLLELMLNLGLTLPYAFNYHFDNGVFRGLAFANFATAEDTASVIQTLNGHELAGRKLRVEYKKMLPAADRERIEREKRGKRGQLEEQHRTSYAQLSKTTLANSTSGGGDISPTSVNARMDLDLNDPETLNFYSEILLFRDDLSRDELVFGGNLSPMQRRNVHLLAHTMGLVHISRGEGDMREVVVSRRPQPHAQSMLMYANRTSGIPEEYAGSNVDNRLLRGAQSFADIRSTARIGTQYPSTWNSNMSSASTLYGQSLRTPQA</sequence>
<keyword evidence="2" id="KW-1185">Reference proteome</keyword>
<evidence type="ECO:0000313" key="2">
    <source>
        <dbReference type="Proteomes" id="UP001489719"/>
    </source>
</evidence>
<organism evidence="1 2">
    <name type="scientific">Lipomyces orientalis</name>
    <dbReference type="NCBI Taxonomy" id="1233043"/>
    <lineage>
        <taxon>Eukaryota</taxon>
        <taxon>Fungi</taxon>
        <taxon>Dikarya</taxon>
        <taxon>Ascomycota</taxon>
        <taxon>Saccharomycotina</taxon>
        <taxon>Lipomycetes</taxon>
        <taxon>Lipomycetales</taxon>
        <taxon>Lipomycetaceae</taxon>
        <taxon>Lipomyces</taxon>
    </lineage>
</organism>
<dbReference type="EMBL" id="MU970039">
    <property type="protein sequence ID" value="KAK9325610.1"/>
    <property type="molecule type" value="Genomic_DNA"/>
</dbReference>
<name>A0ACC3TWH3_9ASCO</name>
<proteinExistence type="predicted"/>
<evidence type="ECO:0000313" key="1">
    <source>
        <dbReference type="EMBL" id="KAK9325610.1"/>
    </source>
</evidence>